<dbReference type="Proteomes" id="UP001596050">
    <property type="component" value="Unassembled WGS sequence"/>
</dbReference>
<name>A0ABW0L0S2_9BURK</name>
<evidence type="ECO:0000313" key="3">
    <source>
        <dbReference type="EMBL" id="MFC5459274.1"/>
    </source>
</evidence>
<sequence>MFPVTGECGTITHFVGIQHDVTERQEAEQAALLASAQVASVLNSITEGCFSLDRNWTCTYMNAQAGEWLDRRPEDIVGKNIWAEFPEAVDSAFYATYHEAMRTQQFGQCETFYAPLGKWLEARAYPAADGLTVFFMDITSRKEHEIVLVYAGTHRAGILRDGDRMFRQCGRSNDQLGHSVFR</sequence>
<dbReference type="CDD" id="cd00130">
    <property type="entry name" value="PAS"/>
    <property type="match status" value="1"/>
</dbReference>
<dbReference type="SMART" id="SM00091">
    <property type="entry name" value="PAS"/>
    <property type="match status" value="1"/>
</dbReference>
<keyword evidence="4" id="KW-1185">Reference proteome</keyword>
<reference evidence="4" key="1">
    <citation type="journal article" date="2019" name="Int. J. Syst. Evol. Microbiol.">
        <title>The Global Catalogue of Microorganisms (GCM) 10K type strain sequencing project: providing services to taxonomists for standard genome sequencing and annotation.</title>
        <authorList>
            <consortium name="The Broad Institute Genomics Platform"/>
            <consortium name="The Broad Institute Genome Sequencing Center for Infectious Disease"/>
            <person name="Wu L."/>
            <person name="Ma J."/>
        </authorList>
    </citation>
    <scope>NUCLEOTIDE SEQUENCE [LARGE SCALE GENOMIC DNA]</scope>
    <source>
        <strain evidence="4">KACC 12649</strain>
    </source>
</reference>
<dbReference type="InterPro" id="IPR013656">
    <property type="entry name" value="PAS_4"/>
</dbReference>
<dbReference type="InterPro" id="IPR000014">
    <property type="entry name" value="PAS"/>
</dbReference>
<comment type="caution">
    <text evidence="3">The sequence shown here is derived from an EMBL/GenBank/DDBJ whole genome shotgun (WGS) entry which is preliminary data.</text>
</comment>
<feature type="domain" description="PAC" evidence="2">
    <location>
        <begin position="1"/>
        <end position="33"/>
    </location>
</feature>
<dbReference type="Pfam" id="PF08448">
    <property type="entry name" value="PAS_4"/>
    <property type="match status" value="1"/>
</dbReference>
<dbReference type="SUPFAM" id="SSF55785">
    <property type="entry name" value="PYP-like sensor domain (PAS domain)"/>
    <property type="match status" value="1"/>
</dbReference>
<proteinExistence type="predicted"/>
<protein>
    <submittedName>
        <fullName evidence="3">PAS domain-containing protein</fullName>
    </submittedName>
</protein>
<evidence type="ECO:0000259" key="1">
    <source>
        <dbReference type="PROSITE" id="PS50112"/>
    </source>
</evidence>
<dbReference type="Gene3D" id="3.30.450.20">
    <property type="entry name" value="PAS domain"/>
    <property type="match status" value="2"/>
</dbReference>
<evidence type="ECO:0000259" key="2">
    <source>
        <dbReference type="PROSITE" id="PS50113"/>
    </source>
</evidence>
<organism evidence="3 4">
    <name type="scientific">Massilia niabensis</name>
    <dbReference type="NCBI Taxonomy" id="544910"/>
    <lineage>
        <taxon>Bacteria</taxon>
        <taxon>Pseudomonadati</taxon>
        <taxon>Pseudomonadota</taxon>
        <taxon>Betaproteobacteria</taxon>
        <taxon>Burkholderiales</taxon>
        <taxon>Oxalobacteraceae</taxon>
        <taxon>Telluria group</taxon>
        <taxon>Massilia</taxon>
    </lineage>
</organism>
<dbReference type="PROSITE" id="PS50112">
    <property type="entry name" value="PAS"/>
    <property type="match status" value="1"/>
</dbReference>
<dbReference type="EMBL" id="JBHSMU010000005">
    <property type="protein sequence ID" value="MFC5459274.1"/>
    <property type="molecule type" value="Genomic_DNA"/>
</dbReference>
<dbReference type="PROSITE" id="PS50113">
    <property type="entry name" value="PAC"/>
    <property type="match status" value="1"/>
</dbReference>
<accession>A0ABW0L0S2</accession>
<dbReference type="InterPro" id="IPR000700">
    <property type="entry name" value="PAS-assoc_C"/>
</dbReference>
<gene>
    <name evidence="3" type="ORF">ACFPN5_05575</name>
</gene>
<dbReference type="InterPro" id="IPR035965">
    <property type="entry name" value="PAS-like_dom_sf"/>
</dbReference>
<feature type="domain" description="PAS" evidence="1">
    <location>
        <begin position="34"/>
        <end position="85"/>
    </location>
</feature>
<dbReference type="RefSeq" id="WP_379780976.1">
    <property type="nucleotide sequence ID" value="NZ_JBHSMU010000005.1"/>
</dbReference>
<evidence type="ECO:0000313" key="4">
    <source>
        <dbReference type="Proteomes" id="UP001596050"/>
    </source>
</evidence>